<proteinExistence type="predicted"/>
<comment type="caution">
    <text evidence="1">The sequence shown here is derived from an EMBL/GenBank/DDBJ whole genome shotgun (WGS) entry which is preliminary data.</text>
</comment>
<protein>
    <submittedName>
        <fullName evidence="1">Uncharacterized protein</fullName>
    </submittedName>
</protein>
<dbReference type="EMBL" id="JBHRTR010000020">
    <property type="protein sequence ID" value="MFC3227201.1"/>
    <property type="molecule type" value="Genomic_DNA"/>
</dbReference>
<dbReference type="RefSeq" id="WP_379899362.1">
    <property type="nucleotide sequence ID" value="NZ_JBHRTR010000020.1"/>
</dbReference>
<reference evidence="2" key="1">
    <citation type="journal article" date="2019" name="Int. J. Syst. Evol. Microbiol.">
        <title>The Global Catalogue of Microorganisms (GCM) 10K type strain sequencing project: providing services to taxonomists for standard genome sequencing and annotation.</title>
        <authorList>
            <consortium name="The Broad Institute Genomics Platform"/>
            <consortium name="The Broad Institute Genome Sequencing Center for Infectious Disease"/>
            <person name="Wu L."/>
            <person name="Ma J."/>
        </authorList>
    </citation>
    <scope>NUCLEOTIDE SEQUENCE [LARGE SCALE GENOMIC DNA]</scope>
    <source>
        <strain evidence="2">KCTC 42964</strain>
    </source>
</reference>
<evidence type="ECO:0000313" key="1">
    <source>
        <dbReference type="EMBL" id="MFC3227201.1"/>
    </source>
</evidence>
<gene>
    <name evidence="1" type="ORF">ACFOGJ_08175</name>
</gene>
<name>A0ABV7KY23_9PROT</name>
<sequence length="113" mass="12676">MTERLIADVMEGERRVRLYEETARSLETFMEGMQGISVSGGFVKLNCYSTAQQEVVDGTPVERREVQTRLVMPLNTFIACAGFMQRMAIEIQNRLQEQQNAGAADDSVTVPND</sequence>
<dbReference type="Proteomes" id="UP001595528">
    <property type="component" value="Unassembled WGS sequence"/>
</dbReference>
<accession>A0ABV7KY23</accession>
<organism evidence="1 2">
    <name type="scientific">Marinibaculum pumilum</name>
    <dbReference type="NCBI Taxonomy" id="1766165"/>
    <lineage>
        <taxon>Bacteria</taxon>
        <taxon>Pseudomonadati</taxon>
        <taxon>Pseudomonadota</taxon>
        <taxon>Alphaproteobacteria</taxon>
        <taxon>Rhodospirillales</taxon>
        <taxon>Rhodospirillaceae</taxon>
        <taxon>Marinibaculum</taxon>
    </lineage>
</organism>
<evidence type="ECO:0000313" key="2">
    <source>
        <dbReference type="Proteomes" id="UP001595528"/>
    </source>
</evidence>
<keyword evidence="2" id="KW-1185">Reference proteome</keyword>